<dbReference type="InterPro" id="IPR021683">
    <property type="entry name" value="DUF3267"/>
</dbReference>
<evidence type="ECO:0000313" key="3">
    <source>
        <dbReference type="Proteomes" id="UP000281771"/>
    </source>
</evidence>
<keyword evidence="3" id="KW-1185">Reference proteome</keyword>
<gene>
    <name evidence="2" type="ORF">EII38_02295</name>
</gene>
<reference evidence="2 3" key="1">
    <citation type="submission" date="2018-11" db="EMBL/GenBank/DDBJ databases">
        <title>Genomes From Bacteria Associated with the Canine Oral Cavity: a Test Case for Automated Genome-Based Taxonomic Assignment.</title>
        <authorList>
            <person name="Coil D.A."/>
            <person name="Jospin G."/>
            <person name="Darling A.E."/>
            <person name="Wallis C."/>
            <person name="Davis I.J."/>
            <person name="Harris S."/>
            <person name="Eisen J.A."/>
            <person name="Holcombe L.J."/>
            <person name="O'Flynn C."/>
        </authorList>
    </citation>
    <scope>NUCLEOTIDE SEQUENCE [LARGE SCALE GENOMIC DNA]</scope>
    <source>
        <strain evidence="2 3">OH4621_COT-116</strain>
    </source>
</reference>
<dbReference type="STRING" id="1123309.GCA_000377005_01670"/>
<proteinExistence type="predicted"/>
<accession>A0A3P1VEE7</accession>
<feature type="transmembrane region" description="Helical" evidence="1">
    <location>
        <begin position="142"/>
        <end position="163"/>
    </location>
</feature>
<keyword evidence="1" id="KW-0472">Membrane</keyword>
<dbReference type="EMBL" id="RQZA01000001">
    <property type="protein sequence ID" value="RRD32589.1"/>
    <property type="molecule type" value="Genomic_DNA"/>
</dbReference>
<organism evidence="2 3">
    <name type="scientific">Streptococcus minor</name>
    <dbReference type="NCBI Taxonomy" id="229549"/>
    <lineage>
        <taxon>Bacteria</taxon>
        <taxon>Bacillati</taxon>
        <taxon>Bacillota</taxon>
        <taxon>Bacilli</taxon>
        <taxon>Lactobacillales</taxon>
        <taxon>Streptococcaceae</taxon>
        <taxon>Streptococcus</taxon>
    </lineage>
</organism>
<feature type="transmembrane region" description="Helical" evidence="1">
    <location>
        <begin position="112"/>
        <end position="136"/>
    </location>
</feature>
<name>A0A3P1VEE7_9STRE</name>
<comment type="caution">
    <text evidence="2">The sequence shown here is derived from an EMBL/GenBank/DDBJ whole genome shotgun (WGS) entry which is preliminary data.</text>
</comment>
<dbReference type="AlphaFoldDB" id="A0A3P1VEE7"/>
<evidence type="ECO:0000256" key="1">
    <source>
        <dbReference type="SAM" id="Phobius"/>
    </source>
</evidence>
<sequence>MKKIYEINILENKKLIWRLNLGAFILLILFVPLFTFMTNLVLAGQLTSATIELQWILYFPLFYILLLFIHEGIHGFFFKRFSPENPVKYGFKWEAMMAYATSPGSLYHRKQFIVIGLAPFVLISLALTFGLMIGWISAPFYILLASTHAASCVGDFYYAYLLLVKFAKVDIRVEDTETGILIYQA</sequence>
<evidence type="ECO:0000313" key="2">
    <source>
        <dbReference type="EMBL" id="RRD32589.1"/>
    </source>
</evidence>
<feature type="transmembrane region" description="Helical" evidence="1">
    <location>
        <begin position="21"/>
        <end position="43"/>
    </location>
</feature>
<dbReference type="Proteomes" id="UP000281771">
    <property type="component" value="Unassembled WGS sequence"/>
</dbReference>
<keyword evidence="1" id="KW-0812">Transmembrane</keyword>
<dbReference type="Pfam" id="PF11667">
    <property type="entry name" value="DUF3267"/>
    <property type="match status" value="1"/>
</dbReference>
<protein>
    <submittedName>
        <fullName evidence="2">DUF3267 domain-containing protein</fullName>
    </submittedName>
</protein>
<feature type="transmembrane region" description="Helical" evidence="1">
    <location>
        <begin position="55"/>
        <end position="78"/>
    </location>
</feature>
<keyword evidence="1" id="KW-1133">Transmembrane helix</keyword>
<dbReference type="RefSeq" id="WP_124775695.1">
    <property type="nucleotide sequence ID" value="NZ_RQZA01000001.1"/>
</dbReference>